<keyword evidence="4" id="KW-0068">Autocatalytic cleavage</keyword>
<dbReference type="PANTHER" id="PTHR10188">
    <property type="entry name" value="L-ASPARAGINASE"/>
    <property type="match status" value="1"/>
</dbReference>
<dbReference type="Pfam" id="PF00089">
    <property type="entry name" value="Trypsin"/>
    <property type="match status" value="1"/>
</dbReference>
<gene>
    <name evidence="7" type="ORF">RND71_043715</name>
</gene>
<feature type="domain" description="Peptidase S1" evidence="6">
    <location>
        <begin position="25"/>
        <end position="70"/>
    </location>
</feature>
<organism evidence="7 8">
    <name type="scientific">Anisodus tanguticus</name>
    <dbReference type="NCBI Taxonomy" id="243964"/>
    <lineage>
        <taxon>Eukaryota</taxon>
        <taxon>Viridiplantae</taxon>
        <taxon>Streptophyta</taxon>
        <taxon>Embryophyta</taxon>
        <taxon>Tracheophyta</taxon>
        <taxon>Spermatophyta</taxon>
        <taxon>Magnoliopsida</taxon>
        <taxon>eudicotyledons</taxon>
        <taxon>Gunneridae</taxon>
        <taxon>Pentapetalae</taxon>
        <taxon>asterids</taxon>
        <taxon>lamiids</taxon>
        <taxon>Solanales</taxon>
        <taxon>Solanaceae</taxon>
        <taxon>Solanoideae</taxon>
        <taxon>Hyoscyameae</taxon>
        <taxon>Anisodus</taxon>
    </lineage>
</organism>
<comment type="catalytic activity">
    <reaction evidence="1">
        <text>Cleavage of a beta-linked Asp residue from the N-terminus of a polypeptide.</text>
        <dbReference type="EC" id="3.4.19.5"/>
    </reaction>
</comment>
<evidence type="ECO:0000256" key="1">
    <source>
        <dbReference type="ARBA" id="ARBA00000306"/>
    </source>
</evidence>
<dbReference type="Pfam" id="PF01112">
    <property type="entry name" value="Asparaginase_2"/>
    <property type="match status" value="1"/>
</dbReference>
<evidence type="ECO:0000313" key="8">
    <source>
        <dbReference type="Proteomes" id="UP001291623"/>
    </source>
</evidence>
<evidence type="ECO:0000313" key="7">
    <source>
        <dbReference type="EMBL" id="KAK4336888.1"/>
    </source>
</evidence>
<feature type="binding site" evidence="5">
    <location>
        <begin position="103"/>
        <end position="106"/>
    </location>
    <ligand>
        <name>substrate</name>
    </ligand>
</feature>
<name>A0AAE1QQM0_9SOLA</name>
<feature type="binding site" evidence="5">
    <location>
        <begin position="126"/>
        <end position="129"/>
    </location>
    <ligand>
        <name>substrate</name>
    </ligand>
</feature>
<evidence type="ECO:0000256" key="2">
    <source>
        <dbReference type="ARBA" id="ARBA00011601"/>
    </source>
</evidence>
<dbReference type="Gene3D" id="2.40.10.10">
    <property type="entry name" value="Trypsin-like serine proteases"/>
    <property type="match status" value="1"/>
</dbReference>
<dbReference type="EC" id="3.4.19.5" evidence="3"/>
<comment type="caution">
    <text evidence="7">The sequence shown here is derived from an EMBL/GenBank/DDBJ whole genome shotgun (WGS) entry which is preliminary data.</text>
</comment>
<dbReference type="AlphaFoldDB" id="A0AAE1QQM0"/>
<dbReference type="InterPro" id="IPR029055">
    <property type="entry name" value="Ntn_hydrolases_N"/>
</dbReference>
<evidence type="ECO:0000259" key="6">
    <source>
        <dbReference type="Pfam" id="PF00089"/>
    </source>
</evidence>
<dbReference type="InterPro" id="IPR001254">
    <property type="entry name" value="Trypsin_dom"/>
</dbReference>
<dbReference type="Proteomes" id="UP001291623">
    <property type="component" value="Unassembled WGS sequence"/>
</dbReference>
<comment type="subunit">
    <text evidence="2">Heterotetramer of two alpha and two beta chains arranged as a dimer of alpha/beta heterodimers.</text>
</comment>
<dbReference type="GO" id="GO:0005764">
    <property type="term" value="C:lysosome"/>
    <property type="evidence" value="ECO:0007669"/>
    <property type="project" value="TreeGrafter"/>
</dbReference>
<accession>A0AAE1QQM0</accession>
<dbReference type="SUPFAM" id="SSF56235">
    <property type="entry name" value="N-terminal nucleophile aminohydrolases (Ntn hydrolases)"/>
    <property type="match status" value="1"/>
</dbReference>
<reference evidence="7" key="1">
    <citation type="submission" date="2023-12" db="EMBL/GenBank/DDBJ databases">
        <title>Genome assembly of Anisodus tanguticus.</title>
        <authorList>
            <person name="Wang Y.-J."/>
        </authorList>
    </citation>
    <scope>NUCLEOTIDE SEQUENCE</scope>
    <source>
        <strain evidence="7">KB-2021</strain>
        <tissue evidence="7">Leaf</tissue>
    </source>
</reference>
<dbReference type="InterPro" id="IPR009003">
    <property type="entry name" value="Peptidase_S1_PA"/>
</dbReference>
<proteinExistence type="predicted"/>
<dbReference type="EMBL" id="JAVYJV010000079">
    <property type="protein sequence ID" value="KAK4336888.1"/>
    <property type="molecule type" value="Genomic_DNA"/>
</dbReference>
<dbReference type="InterPro" id="IPR000246">
    <property type="entry name" value="Peptidase_T2"/>
</dbReference>
<dbReference type="GO" id="GO:0003948">
    <property type="term" value="F:N4-(beta-N-acetylglucosaminyl)-L-asparaginase activity"/>
    <property type="evidence" value="ECO:0007669"/>
    <property type="project" value="TreeGrafter"/>
</dbReference>
<sequence length="184" mass="19850">MNDPYEYDSKLSEVLKYYFSTQVFDERCPSHNICIMAKNQGDSVCMGDSGGPLMLTENGKTSVIVEKGCSVCEEFQCDQSVGYGSHPDENGDVTLDAMIYDGRVSDSALPSCGGYADNDFGAAVLTGDGDVILRFAPAFNAVRYLEEGKSSVDAAKLALEKIYKKFPNNMAAIVVANKDGDFGN</sequence>
<dbReference type="Gene3D" id="3.60.20.30">
    <property type="entry name" value="(Glycosyl)asparaginase"/>
    <property type="match status" value="1"/>
</dbReference>
<dbReference type="GO" id="GO:0008798">
    <property type="term" value="F:beta-aspartyl-peptidase activity"/>
    <property type="evidence" value="ECO:0007669"/>
    <property type="project" value="UniProtKB-EC"/>
</dbReference>
<keyword evidence="8" id="KW-1185">Reference proteome</keyword>
<dbReference type="GO" id="GO:0004252">
    <property type="term" value="F:serine-type endopeptidase activity"/>
    <property type="evidence" value="ECO:0007669"/>
    <property type="project" value="InterPro"/>
</dbReference>
<evidence type="ECO:0000256" key="5">
    <source>
        <dbReference type="PIRSR" id="PIRSR600246-2"/>
    </source>
</evidence>
<protein>
    <recommendedName>
        <fullName evidence="3">beta-aspartyl-peptidase</fullName>
        <ecNumber evidence="3">3.4.19.5</ecNumber>
    </recommendedName>
</protein>
<evidence type="ECO:0000256" key="3">
    <source>
        <dbReference type="ARBA" id="ARBA00012879"/>
    </source>
</evidence>
<evidence type="ECO:0000256" key="4">
    <source>
        <dbReference type="ARBA" id="ARBA00022813"/>
    </source>
</evidence>
<dbReference type="SUPFAM" id="SSF50494">
    <property type="entry name" value="Trypsin-like serine proteases"/>
    <property type="match status" value="1"/>
</dbReference>
<dbReference type="InterPro" id="IPR043504">
    <property type="entry name" value="Peptidase_S1_PA_chymotrypsin"/>
</dbReference>
<dbReference type="PANTHER" id="PTHR10188:SF6">
    <property type="entry name" value="N(4)-(BETA-N-ACETYLGLUCOSAMINYL)-L-ASPARAGINASE"/>
    <property type="match status" value="1"/>
</dbReference>
<dbReference type="GO" id="GO:0006508">
    <property type="term" value="P:proteolysis"/>
    <property type="evidence" value="ECO:0007669"/>
    <property type="project" value="InterPro"/>
</dbReference>